<dbReference type="EMBL" id="CP001301">
    <property type="protein sequence ID" value="ACL34445.1"/>
    <property type="molecule type" value="Genomic_DNA"/>
</dbReference>
<organism evidence="1 2">
    <name type="scientific">Borreliella garinii PBr</name>
    <dbReference type="NCBI Taxonomy" id="498743"/>
    <lineage>
        <taxon>Bacteria</taxon>
        <taxon>Pseudomonadati</taxon>
        <taxon>Spirochaetota</taxon>
        <taxon>Spirochaetia</taxon>
        <taxon>Spirochaetales</taxon>
        <taxon>Borreliaceae</taxon>
        <taxon>Borreliella</taxon>
    </lineage>
</organism>
<geneLocation type="plasmid" evidence="1 2">
    <name>PBr_lp25</name>
</geneLocation>
<name>B8F0J4_BORGR</name>
<gene>
    <name evidence="1" type="ORF">BGAPBR_E0014</name>
</gene>
<evidence type="ECO:0000313" key="2">
    <source>
        <dbReference type="Proteomes" id="UP000006103"/>
    </source>
</evidence>
<keyword evidence="1" id="KW-0614">Plasmid</keyword>
<accession>B8F0J4</accession>
<reference evidence="1" key="1">
    <citation type="submission" date="2008-12" db="EMBL/GenBank/DDBJ databases">
        <authorList>
            <person name="Fraser-Liggett C.M."/>
            <person name="Mongodin E.F."/>
            <person name="Casjens B."/>
            <person name="Dunn J."/>
            <person name="Luft B."/>
            <person name="Qiu W."/>
            <person name="Schutzer S."/>
            <person name="Sebastian Y."/>
        </authorList>
    </citation>
    <scope>NUCLEOTIDE SEQUENCE [LARGE SCALE GENOMIC DNA]</scope>
    <source>
        <strain evidence="1">PBr</strain>
        <plasmid evidence="1">PBr_lp25</plasmid>
    </source>
</reference>
<dbReference type="AlphaFoldDB" id="B8F0J4"/>
<protein>
    <submittedName>
        <fullName evidence="1">Uncharacterized protein</fullName>
    </submittedName>
</protein>
<sequence>MSRNGTTNNTRFVKKNYHNELACKNLENLGRQFGLKFDNFIYEIFFVENKLKKYISNVDVNIDSVYRCFVVNWSCI</sequence>
<evidence type="ECO:0000313" key="1">
    <source>
        <dbReference type="EMBL" id="ACL34445.1"/>
    </source>
</evidence>
<keyword evidence="2" id="KW-1185">Reference proteome</keyword>
<dbReference type="Proteomes" id="UP000006103">
    <property type="component" value="Plasmid PBr_lp25"/>
</dbReference>
<proteinExistence type="predicted"/>